<dbReference type="InterPro" id="IPR000182">
    <property type="entry name" value="GNAT_dom"/>
</dbReference>
<dbReference type="EMBL" id="BAABJM010000002">
    <property type="protein sequence ID" value="GAA5056838.1"/>
    <property type="molecule type" value="Genomic_DNA"/>
</dbReference>
<dbReference type="Pfam" id="PF00583">
    <property type="entry name" value="Acetyltransf_1"/>
    <property type="match status" value="1"/>
</dbReference>
<evidence type="ECO:0000313" key="5">
    <source>
        <dbReference type="Proteomes" id="UP001500603"/>
    </source>
</evidence>
<dbReference type="Gene3D" id="3.40.630.30">
    <property type="match status" value="1"/>
</dbReference>
<keyword evidence="1" id="KW-0808">Transferase</keyword>
<evidence type="ECO:0000256" key="2">
    <source>
        <dbReference type="ARBA" id="ARBA00023315"/>
    </source>
</evidence>
<dbReference type="InterPro" id="IPR050832">
    <property type="entry name" value="Bact_Acetyltransf"/>
</dbReference>
<gene>
    <name evidence="4" type="ORF">GCM10023318_34750</name>
</gene>
<keyword evidence="2" id="KW-0012">Acyltransferase</keyword>
<dbReference type="RefSeq" id="WP_345496430.1">
    <property type="nucleotide sequence ID" value="NZ_BAABJM010000002.1"/>
</dbReference>
<sequence>MNVTIRARNAADLPACATALRSVHEADGYPAVWPAAPESWLTPTTLLEAMVAEVAGAVVGQVCVADGEVPAVVRARLPESTFISVTRLFVIPALRGHGVGHRLLEAAVTAAGHRGRRAVLDVETGGRAAVTLYEREGWTRVHSGPGDWITHDGRLAWLHHYVSPACDHRWRSTRG</sequence>
<dbReference type="PROSITE" id="PS51186">
    <property type="entry name" value="GNAT"/>
    <property type="match status" value="1"/>
</dbReference>
<dbReference type="InterPro" id="IPR016181">
    <property type="entry name" value="Acyl_CoA_acyltransferase"/>
</dbReference>
<dbReference type="SUPFAM" id="SSF55729">
    <property type="entry name" value="Acyl-CoA N-acyltransferases (Nat)"/>
    <property type="match status" value="1"/>
</dbReference>
<comment type="caution">
    <text evidence="4">The sequence shown here is derived from an EMBL/GenBank/DDBJ whole genome shotgun (WGS) entry which is preliminary data.</text>
</comment>
<reference evidence="5" key="1">
    <citation type="journal article" date="2019" name="Int. J. Syst. Evol. Microbiol.">
        <title>The Global Catalogue of Microorganisms (GCM) 10K type strain sequencing project: providing services to taxonomists for standard genome sequencing and annotation.</title>
        <authorList>
            <consortium name="The Broad Institute Genomics Platform"/>
            <consortium name="The Broad Institute Genome Sequencing Center for Infectious Disease"/>
            <person name="Wu L."/>
            <person name="Ma J."/>
        </authorList>
    </citation>
    <scope>NUCLEOTIDE SEQUENCE [LARGE SCALE GENOMIC DNA]</scope>
    <source>
        <strain evidence="5">JCM 18298</strain>
    </source>
</reference>
<feature type="domain" description="N-acetyltransferase" evidence="3">
    <location>
        <begin position="18"/>
        <end position="163"/>
    </location>
</feature>
<protein>
    <submittedName>
        <fullName evidence="4">GNAT family N-acetyltransferase</fullName>
    </submittedName>
</protein>
<evidence type="ECO:0000259" key="3">
    <source>
        <dbReference type="PROSITE" id="PS51186"/>
    </source>
</evidence>
<dbReference type="CDD" id="cd04301">
    <property type="entry name" value="NAT_SF"/>
    <property type="match status" value="1"/>
</dbReference>
<accession>A0ABP9KG49</accession>
<proteinExistence type="predicted"/>
<organism evidence="4 5">
    <name type="scientific">Nocardia callitridis</name>
    <dbReference type="NCBI Taxonomy" id="648753"/>
    <lineage>
        <taxon>Bacteria</taxon>
        <taxon>Bacillati</taxon>
        <taxon>Actinomycetota</taxon>
        <taxon>Actinomycetes</taxon>
        <taxon>Mycobacteriales</taxon>
        <taxon>Nocardiaceae</taxon>
        <taxon>Nocardia</taxon>
    </lineage>
</organism>
<evidence type="ECO:0000313" key="4">
    <source>
        <dbReference type="EMBL" id="GAA5056838.1"/>
    </source>
</evidence>
<name>A0ABP9KG49_9NOCA</name>
<keyword evidence="5" id="KW-1185">Reference proteome</keyword>
<dbReference type="Proteomes" id="UP001500603">
    <property type="component" value="Unassembled WGS sequence"/>
</dbReference>
<dbReference type="PANTHER" id="PTHR43877">
    <property type="entry name" value="AMINOALKYLPHOSPHONATE N-ACETYLTRANSFERASE-RELATED-RELATED"/>
    <property type="match status" value="1"/>
</dbReference>
<dbReference type="PANTHER" id="PTHR43877:SF2">
    <property type="entry name" value="AMINOALKYLPHOSPHONATE N-ACETYLTRANSFERASE-RELATED"/>
    <property type="match status" value="1"/>
</dbReference>
<evidence type="ECO:0000256" key="1">
    <source>
        <dbReference type="ARBA" id="ARBA00022679"/>
    </source>
</evidence>